<evidence type="ECO:0000256" key="1">
    <source>
        <dbReference type="SAM" id="Phobius"/>
    </source>
</evidence>
<keyword evidence="1" id="KW-0812">Transmembrane</keyword>
<dbReference type="InterPro" id="IPR021475">
    <property type="entry name" value="Pants/Emi1-like"/>
</dbReference>
<dbReference type="PANTHER" id="PTHR28052:SF1">
    <property type="entry name" value="UPF0545 PROTEIN C22ORF39"/>
    <property type="match status" value="1"/>
</dbReference>
<gene>
    <name evidence="2" type="ORF">HID58_041748</name>
</gene>
<organism evidence="2 3">
    <name type="scientific">Brassica napus</name>
    <name type="common">Rape</name>
    <dbReference type="NCBI Taxonomy" id="3708"/>
    <lineage>
        <taxon>Eukaryota</taxon>
        <taxon>Viridiplantae</taxon>
        <taxon>Streptophyta</taxon>
        <taxon>Embryophyta</taxon>
        <taxon>Tracheophyta</taxon>
        <taxon>Spermatophyta</taxon>
        <taxon>Magnoliopsida</taxon>
        <taxon>eudicotyledons</taxon>
        <taxon>Gunneridae</taxon>
        <taxon>Pentapetalae</taxon>
        <taxon>rosids</taxon>
        <taxon>malvids</taxon>
        <taxon>Brassicales</taxon>
        <taxon>Brassicaceae</taxon>
        <taxon>Brassiceae</taxon>
        <taxon>Brassica</taxon>
    </lineage>
</organism>
<comment type="caution">
    <text evidence="2">The sequence shown here is derived from an EMBL/GenBank/DDBJ whole genome shotgun (WGS) entry which is preliminary data.</text>
</comment>
<keyword evidence="1" id="KW-0472">Membrane</keyword>
<name>A0ABQ8BDB1_BRANA</name>
<proteinExistence type="predicted"/>
<protein>
    <submittedName>
        <fullName evidence="2">Uncharacterized protein</fullName>
    </submittedName>
</protein>
<feature type="transmembrane region" description="Helical" evidence="1">
    <location>
        <begin position="55"/>
        <end position="79"/>
    </location>
</feature>
<dbReference type="EMBL" id="JAGKQM010000011">
    <property type="protein sequence ID" value="KAH0902245.1"/>
    <property type="molecule type" value="Genomic_DNA"/>
</dbReference>
<keyword evidence="1" id="KW-1133">Transmembrane helix</keyword>
<accession>A0ABQ8BDB1</accession>
<dbReference type="Proteomes" id="UP000824890">
    <property type="component" value="Unassembled WGS sequence"/>
</dbReference>
<keyword evidence="3" id="KW-1185">Reference proteome</keyword>
<evidence type="ECO:0000313" key="2">
    <source>
        <dbReference type="EMBL" id="KAH0902245.1"/>
    </source>
</evidence>
<sequence length="231" mass="26773">LPPRLPSHTRVVTGPFIQTHGPTGWACQRSIFTCHDDDDTHHHPGNCNVAHSECIIFFLWAFLIGLYIPISISSFPHLLGVDTMSTEMEEYSAVRRRVSCTKYFDALWFCYWISRCSNITSNGDETEQAPYYQMQQYYRVGKLDDCTKKFSALFDCLSLKTKSASEAEVEFRLFMYMGISVVLQNKVCRLQKIMEEQEKADAAKHIWIMRTQEEASSHWNETFGHLDDPNY</sequence>
<reference evidence="2 3" key="1">
    <citation type="submission" date="2021-05" db="EMBL/GenBank/DDBJ databases">
        <title>Genome Assembly of Synthetic Allotetraploid Brassica napus Reveals Homoeologous Exchanges between Subgenomes.</title>
        <authorList>
            <person name="Davis J.T."/>
        </authorList>
    </citation>
    <scope>NUCLEOTIDE SEQUENCE [LARGE SCALE GENOMIC DNA]</scope>
    <source>
        <strain evidence="3">cv. Da-Ae</strain>
        <tissue evidence="2">Seedling</tissue>
    </source>
</reference>
<dbReference type="PANTHER" id="PTHR28052">
    <property type="entry name" value="UPF0545 PROTEIN C22ORF39"/>
    <property type="match status" value="1"/>
</dbReference>
<evidence type="ECO:0000313" key="3">
    <source>
        <dbReference type="Proteomes" id="UP000824890"/>
    </source>
</evidence>
<dbReference type="Pfam" id="PF11326">
    <property type="entry name" value="PANTS-like"/>
    <property type="match status" value="1"/>
</dbReference>
<feature type="non-terminal residue" evidence="2">
    <location>
        <position position="1"/>
    </location>
</feature>